<keyword evidence="1" id="KW-0472">Membrane</keyword>
<accession>A0A2S4UPK1</accession>
<keyword evidence="1" id="KW-0812">Transmembrane</keyword>
<feature type="non-terminal residue" evidence="2">
    <location>
        <position position="1"/>
    </location>
</feature>
<reference evidence="2" key="1">
    <citation type="submission" date="2017-12" db="EMBL/GenBank/DDBJ databases">
        <title>Gene loss provides genomic basis for host adaptation in cereal stripe rust fungi.</title>
        <authorList>
            <person name="Xia C."/>
        </authorList>
    </citation>
    <scope>NUCLEOTIDE SEQUENCE [LARGE SCALE GENOMIC DNA]</scope>
    <source>
        <strain evidence="2">93-210</strain>
    </source>
</reference>
<evidence type="ECO:0000313" key="3">
    <source>
        <dbReference type="Proteomes" id="UP000239156"/>
    </source>
</evidence>
<gene>
    <name evidence="2" type="ORF">PSTT_13906</name>
</gene>
<comment type="caution">
    <text evidence="2">The sequence shown here is derived from an EMBL/GenBank/DDBJ whole genome shotgun (WGS) entry which is preliminary data.</text>
</comment>
<dbReference type="VEuPathDB" id="FungiDB:PSTT_13906"/>
<evidence type="ECO:0000256" key="1">
    <source>
        <dbReference type="SAM" id="Phobius"/>
    </source>
</evidence>
<keyword evidence="3" id="KW-1185">Reference proteome</keyword>
<dbReference type="AlphaFoldDB" id="A0A2S4UPK1"/>
<proteinExistence type="predicted"/>
<protein>
    <submittedName>
        <fullName evidence="2">Uncharacterized protein</fullName>
    </submittedName>
</protein>
<sequence length="243" mass="26973">LIYLILSASRLSSGSLILNSCIGTTYFATVVIIIAKCRFTTEMNANDARRSSIKVPASQSVQSKCFRRRVAICLRDADAKYNTFARMHRWNIPTRLDLNRLASNTLVTLDFTAHPFLATGKVDKDNPLQPGKLAAVIKKGAKSPTRAKLSYIHVQLFNYSNSSPAASGFKQTAPDRLMFAHINTHDIHFLICRTAGMNITQPDPSEAVIWVASALRTMIMAMSNPVYISKVKQDIKARQQATK</sequence>
<name>A0A2S4UPK1_9BASI</name>
<dbReference type="Proteomes" id="UP000239156">
    <property type="component" value="Unassembled WGS sequence"/>
</dbReference>
<feature type="transmembrane region" description="Helical" evidence="1">
    <location>
        <begin position="16"/>
        <end position="35"/>
    </location>
</feature>
<dbReference type="VEuPathDB" id="FungiDB:PSHT_11411"/>
<keyword evidence="1" id="KW-1133">Transmembrane helix</keyword>
<evidence type="ECO:0000313" key="2">
    <source>
        <dbReference type="EMBL" id="POV99233.1"/>
    </source>
</evidence>
<dbReference type="EMBL" id="PKSL01000205">
    <property type="protein sequence ID" value="POV99233.1"/>
    <property type="molecule type" value="Genomic_DNA"/>
</dbReference>
<organism evidence="2 3">
    <name type="scientific">Puccinia striiformis</name>
    <dbReference type="NCBI Taxonomy" id="27350"/>
    <lineage>
        <taxon>Eukaryota</taxon>
        <taxon>Fungi</taxon>
        <taxon>Dikarya</taxon>
        <taxon>Basidiomycota</taxon>
        <taxon>Pucciniomycotina</taxon>
        <taxon>Pucciniomycetes</taxon>
        <taxon>Pucciniales</taxon>
        <taxon>Pucciniaceae</taxon>
        <taxon>Puccinia</taxon>
    </lineage>
</organism>